<evidence type="ECO:0000313" key="3">
    <source>
        <dbReference type="Proteomes" id="UP000215316"/>
    </source>
</evidence>
<evidence type="ECO:0000313" key="2">
    <source>
        <dbReference type="EMBL" id="OQJ63928.1"/>
    </source>
</evidence>
<accession>A0A225CB73</accession>
<keyword evidence="3" id="KW-1185">Reference proteome</keyword>
<evidence type="ECO:0000256" key="1">
    <source>
        <dbReference type="SAM" id="MobiDB-lite"/>
    </source>
</evidence>
<dbReference type="AlphaFoldDB" id="A0A225CB73"/>
<dbReference type="Proteomes" id="UP000215316">
    <property type="component" value="Unassembled WGS sequence"/>
</dbReference>
<organism evidence="2 3">
    <name type="scientific">Clavibacter tessellarius</name>
    <dbReference type="NCBI Taxonomy" id="31965"/>
    <lineage>
        <taxon>Bacteria</taxon>
        <taxon>Bacillati</taxon>
        <taxon>Actinomycetota</taxon>
        <taxon>Actinomycetes</taxon>
        <taxon>Micrococcales</taxon>
        <taxon>Microbacteriaceae</taxon>
        <taxon>Clavibacter</taxon>
    </lineage>
</organism>
<comment type="caution">
    <text evidence="2">The sequence shown here is derived from an EMBL/GenBank/DDBJ whole genome shotgun (WGS) entry which is preliminary data.</text>
</comment>
<dbReference type="EMBL" id="MZMQ01000001">
    <property type="protein sequence ID" value="OQJ63928.1"/>
    <property type="molecule type" value="Genomic_DNA"/>
</dbReference>
<gene>
    <name evidence="2" type="ORF">B5P24_13445</name>
</gene>
<name>A0A225CB73_9MICO</name>
<feature type="compositionally biased region" description="Basic residues" evidence="1">
    <location>
        <begin position="100"/>
        <end position="120"/>
    </location>
</feature>
<reference evidence="2" key="1">
    <citation type="submission" date="2017-08" db="EMBL/GenBank/DDBJ databases">
        <title>Genomes of multiple Clavibacter strains from different subspecies.</title>
        <authorList>
            <person name="Yuan X.-K."/>
            <person name="Li X.-S."/>
            <person name="Nie J."/>
            <person name="De Boer S.H."/>
        </authorList>
    </citation>
    <scope>NUCLEOTIDE SEQUENCE [LARGE SCALE GENOMIC DNA]</scope>
    <source>
        <strain evidence="2">ATCC 33566</strain>
    </source>
</reference>
<proteinExistence type="predicted"/>
<sequence>MRGTGTADGTTVGDGGGMPHALLRGRLGGAARGIRTAEGWEVAALHVGGVIVTCAGAGAADAVRSLHAGDEVVVRGVLRARRGGRPGDDAVEMEATLLAVRRRRGSHPRRPRARRPRIAA</sequence>
<evidence type="ECO:0008006" key="4">
    <source>
        <dbReference type="Google" id="ProtNLM"/>
    </source>
</evidence>
<feature type="region of interest" description="Disordered" evidence="1">
    <location>
        <begin position="99"/>
        <end position="120"/>
    </location>
</feature>
<protein>
    <recommendedName>
        <fullName evidence="4">Single-stranded DNA-binding protein</fullName>
    </recommendedName>
</protein>